<feature type="chain" id="PRO_5023146960" description="LamG-like jellyroll fold domain-containing protein" evidence="3">
    <location>
        <begin position="27"/>
        <end position="676"/>
    </location>
</feature>
<dbReference type="Pfam" id="PF13385">
    <property type="entry name" value="Laminin_G_3"/>
    <property type="match status" value="1"/>
</dbReference>
<keyword evidence="6" id="KW-1185">Reference proteome</keyword>
<dbReference type="InterPro" id="IPR013320">
    <property type="entry name" value="ConA-like_dom_sf"/>
</dbReference>
<evidence type="ECO:0000313" key="6">
    <source>
        <dbReference type="Proteomes" id="UP000319143"/>
    </source>
</evidence>
<feature type="signal peptide" evidence="3">
    <location>
        <begin position="1"/>
        <end position="26"/>
    </location>
</feature>
<comment type="caution">
    <text evidence="5">The sequence shown here is derived from an EMBL/GenBank/DDBJ whole genome shotgun (WGS) entry which is preliminary data.</text>
</comment>
<evidence type="ECO:0000313" key="5">
    <source>
        <dbReference type="EMBL" id="TWU38646.1"/>
    </source>
</evidence>
<keyword evidence="2" id="KW-1015">Disulfide bond</keyword>
<dbReference type="Proteomes" id="UP000319143">
    <property type="component" value="Unassembled WGS sequence"/>
</dbReference>
<protein>
    <recommendedName>
        <fullName evidence="4">LamG-like jellyroll fold domain-containing protein</fullName>
    </recommendedName>
</protein>
<dbReference type="InterPro" id="IPR006558">
    <property type="entry name" value="LamG-like"/>
</dbReference>
<dbReference type="SMART" id="SM00560">
    <property type="entry name" value="LamGL"/>
    <property type="match status" value="1"/>
</dbReference>
<evidence type="ECO:0000256" key="1">
    <source>
        <dbReference type="ARBA" id="ARBA00022729"/>
    </source>
</evidence>
<accession>A0A5C6DUD3</accession>
<dbReference type="Gene3D" id="2.60.120.200">
    <property type="match status" value="1"/>
</dbReference>
<sequence length="676" mass="76627" precursor="true">MKTPKPRLIHAALFCLFLLSPFLAVGQETIMQWDFENITNRTCVEPSTGVADTIEGNFEAAPGVVGKGLRLDGFTTRIVREGKNLVKPGAEFTIEAWVALGEYPLSWCPVITTESEEVKGYRLLIGPYGQVSFEVAIGEQWVACSSAPQTVPLRKWVHLAGVCAAGKQMTLYVNGKALNSVDTYGPLTFPAKTQCIIGMAAAQGRPSDTIRTWGTVPAYFGLDGILDDILVFDKALTAEKVHEHFSNYPATVPEIPPRPLPKLDQNPGRFGAFYTKLKYYPGWDNLWPVEQDPDVVVCFGDSPVKFIFWRGIRFGPCWVSENENWMADQSLETWDDDTEGCFEHMQDRHCRFSHVRIIENTDARAVVHWRYAPVSSHNNTWKPDPKTGWECWVDEYYYVYPDASAIRKVCWNKDSTGTPFQLQESIPLTQPGQRNEELLENNYVHVADYDYNSRPVSVDLRQQPADWNPNYTIQQFNFRSQNKPYICFEPGNSMMVRWIGDGYNHFPINQARCDGRWTKVLDRPTSISSSPCSDPVIHTNGHRLYWAGLYGMNRMDLNELVTFGRSWAYAPDLRLSGEDFRFVGYDRSQRCYQIEKRVVNAVDCELKLSGSKESPIVNPAFHIQNWNAKGATVRVDGKEFNNSRVGINHKLGGDDLTVFLFLKATSAVNISIDRVD</sequence>
<dbReference type="AlphaFoldDB" id="A0A5C6DUD3"/>
<name>A0A5C6DUD3_9BACT</name>
<dbReference type="EMBL" id="SJPV01000004">
    <property type="protein sequence ID" value="TWU38646.1"/>
    <property type="molecule type" value="Genomic_DNA"/>
</dbReference>
<keyword evidence="1 3" id="KW-0732">Signal</keyword>
<evidence type="ECO:0000259" key="4">
    <source>
        <dbReference type="SMART" id="SM00560"/>
    </source>
</evidence>
<organism evidence="5 6">
    <name type="scientific">Novipirellula artificiosorum</name>
    <dbReference type="NCBI Taxonomy" id="2528016"/>
    <lineage>
        <taxon>Bacteria</taxon>
        <taxon>Pseudomonadati</taxon>
        <taxon>Planctomycetota</taxon>
        <taxon>Planctomycetia</taxon>
        <taxon>Pirellulales</taxon>
        <taxon>Pirellulaceae</taxon>
        <taxon>Novipirellula</taxon>
    </lineage>
</organism>
<dbReference type="OrthoDB" id="6111975at2"/>
<feature type="domain" description="LamG-like jellyroll fold" evidence="4">
    <location>
        <begin position="90"/>
        <end position="239"/>
    </location>
</feature>
<evidence type="ECO:0000256" key="2">
    <source>
        <dbReference type="ARBA" id="ARBA00023157"/>
    </source>
</evidence>
<evidence type="ECO:0000256" key="3">
    <source>
        <dbReference type="SAM" id="SignalP"/>
    </source>
</evidence>
<gene>
    <name evidence="5" type="ORF">Poly41_31230</name>
</gene>
<proteinExistence type="predicted"/>
<dbReference type="SUPFAM" id="SSF49899">
    <property type="entry name" value="Concanavalin A-like lectins/glucanases"/>
    <property type="match status" value="1"/>
</dbReference>
<reference evidence="5 6" key="1">
    <citation type="submission" date="2019-02" db="EMBL/GenBank/DDBJ databases">
        <title>Deep-cultivation of Planctomycetes and their phenomic and genomic characterization uncovers novel biology.</title>
        <authorList>
            <person name="Wiegand S."/>
            <person name="Jogler M."/>
            <person name="Boedeker C."/>
            <person name="Pinto D."/>
            <person name="Vollmers J."/>
            <person name="Rivas-Marin E."/>
            <person name="Kohn T."/>
            <person name="Peeters S.H."/>
            <person name="Heuer A."/>
            <person name="Rast P."/>
            <person name="Oberbeckmann S."/>
            <person name="Bunk B."/>
            <person name="Jeske O."/>
            <person name="Meyerdierks A."/>
            <person name="Storesund J.E."/>
            <person name="Kallscheuer N."/>
            <person name="Luecker S."/>
            <person name="Lage O.M."/>
            <person name="Pohl T."/>
            <person name="Merkel B.J."/>
            <person name="Hornburger P."/>
            <person name="Mueller R.-W."/>
            <person name="Bruemmer F."/>
            <person name="Labrenz M."/>
            <person name="Spormann A.M."/>
            <person name="Op Den Camp H."/>
            <person name="Overmann J."/>
            <person name="Amann R."/>
            <person name="Jetten M.S.M."/>
            <person name="Mascher T."/>
            <person name="Medema M.H."/>
            <person name="Devos D.P."/>
            <person name="Kaster A.-K."/>
            <person name="Ovreas L."/>
            <person name="Rohde M."/>
            <person name="Galperin M.Y."/>
            <person name="Jogler C."/>
        </authorList>
    </citation>
    <scope>NUCLEOTIDE SEQUENCE [LARGE SCALE GENOMIC DNA]</scope>
    <source>
        <strain evidence="5 6">Poly41</strain>
    </source>
</reference>